<evidence type="ECO:0000256" key="5">
    <source>
        <dbReference type="PROSITE-ProRule" id="PRU00520"/>
    </source>
</evidence>
<feature type="active site" evidence="5">
    <location>
        <position position="36"/>
    </location>
</feature>
<feature type="active site" evidence="5">
    <location>
        <position position="18"/>
    </location>
</feature>
<evidence type="ECO:0000313" key="11">
    <source>
        <dbReference type="Proteomes" id="UP000604117"/>
    </source>
</evidence>
<evidence type="ECO:0000256" key="1">
    <source>
        <dbReference type="ARBA" id="ARBA00005614"/>
    </source>
</evidence>
<keyword evidence="11" id="KW-1185">Reference proteome</keyword>
<dbReference type="EMBL" id="BONE01000021">
    <property type="protein sequence ID" value="GIF73480.1"/>
    <property type="molecule type" value="Genomic_DNA"/>
</dbReference>
<evidence type="ECO:0000256" key="7">
    <source>
        <dbReference type="RuleBase" id="RU004168"/>
    </source>
</evidence>
<dbReference type="InterPro" id="IPR017968">
    <property type="entry name" value="Acylphosphatase_CS"/>
</dbReference>
<comment type="catalytic activity">
    <reaction evidence="4 5 6">
        <text>an acyl phosphate + H2O = a carboxylate + phosphate + H(+)</text>
        <dbReference type="Rhea" id="RHEA:14965"/>
        <dbReference type="ChEBI" id="CHEBI:15377"/>
        <dbReference type="ChEBI" id="CHEBI:15378"/>
        <dbReference type="ChEBI" id="CHEBI:29067"/>
        <dbReference type="ChEBI" id="CHEBI:43474"/>
        <dbReference type="ChEBI" id="CHEBI:59918"/>
        <dbReference type="EC" id="3.6.1.7"/>
    </reaction>
</comment>
<dbReference type="InterPro" id="IPR001792">
    <property type="entry name" value="Acylphosphatase-like_dom"/>
</dbReference>
<accession>A0ABQ4CQC8</accession>
<evidence type="ECO:0000256" key="4">
    <source>
        <dbReference type="ARBA" id="ARBA00047645"/>
    </source>
</evidence>
<reference evidence="10 11" key="1">
    <citation type="submission" date="2021-01" db="EMBL/GenBank/DDBJ databases">
        <title>Whole genome shotgun sequence of Asanoa siamensis NBRC 107932.</title>
        <authorList>
            <person name="Komaki H."/>
            <person name="Tamura T."/>
        </authorList>
    </citation>
    <scope>NUCLEOTIDE SEQUENCE [LARGE SCALE GENOMIC DNA]</scope>
    <source>
        <strain evidence="10 11">NBRC 107932</strain>
    </source>
</reference>
<feature type="domain" description="Acylphosphatase-like" evidence="9">
    <location>
        <begin position="3"/>
        <end position="89"/>
    </location>
</feature>
<organism evidence="10 11">
    <name type="scientific">Asanoa siamensis</name>
    <dbReference type="NCBI Taxonomy" id="926357"/>
    <lineage>
        <taxon>Bacteria</taxon>
        <taxon>Bacillati</taxon>
        <taxon>Actinomycetota</taxon>
        <taxon>Actinomycetes</taxon>
        <taxon>Micromonosporales</taxon>
        <taxon>Micromonosporaceae</taxon>
        <taxon>Asanoa</taxon>
    </lineage>
</organism>
<evidence type="ECO:0000256" key="2">
    <source>
        <dbReference type="ARBA" id="ARBA00012150"/>
    </source>
</evidence>
<evidence type="ECO:0000256" key="6">
    <source>
        <dbReference type="RuleBase" id="RU000553"/>
    </source>
</evidence>
<feature type="region of interest" description="Disordered" evidence="8">
    <location>
        <begin position="68"/>
        <end position="92"/>
    </location>
</feature>
<sequence length="92" mass="10050">MIRRRVVVTGRVQGVFFRDSCRRQAVAAGVTGWVRNLPDGTVEAAFEGTSDAVDRMVKWTREGPPDAVVYGTTVSDEPPEGDDTFAVLPTPR</sequence>
<protein>
    <recommendedName>
        <fullName evidence="3 5">Acylphosphatase</fullName>
        <ecNumber evidence="2 5">3.6.1.7</ecNumber>
    </recommendedName>
</protein>
<dbReference type="PROSITE" id="PS00150">
    <property type="entry name" value="ACYLPHOSPHATASE_1"/>
    <property type="match status" value="1"/>
</dbReference>
<name>A0ABQ4CQC8_9ACTN</name>
<dbReference type="PRINTS" id="PR00112">
    <property type="entry name" value="ACYLPHPHTASE"/>
</dbReference>
<evidence type="ECO:0000313" key="10">
    <source>
        <dbReference type="EMBL" id="GIF73480.1"/>
    </source>
</evidence>
<dbReference type="PROSITE" id="PS00151">
    <property type="entry name" value="ACYLPHOSPHATASE_2"/>
    <property type="match status" value="1"/>
</dbReference>
<dbReference type="PROSITE" id="PS51160">
    <property type="entry name" value="ACYLPHOSPHATASE_3"/>
    <property type="match status" value="1"/>
</dbReference>
<dbReference type="PANTHER" id="PTHR47268">
    <property type="entry name" value="ACYLPHOSPHATASE"/>
    <property type="match status" value="1"/>
</dbReference>
<dbReference type="InterPro" id="IPR036046">
    <property type="entry name" value="Acylphosphatase-like_dom_sf"/>
</dbReference>
<keyword evidence="5 6" id="KW-0378">Hydrolase</keyword>
<dbReference type="EC" id="3.6.1.7" evidence="2 5"/>
<gene>
    <name evidence="10" type="primary">acyP</name>
    <name evidence="10" type="ORF">Asi02nite_29980</name>
</gene>
<dbReference type="PANTHER" id="PTHR47268:SF4">
    <property type="entry name" value="ACYLPHOSPHATASE"/>
    <property type="match status" value="1"/>
</dbReference>
<evidence type="ECO:0000256" key="8">
    <source>
        <dbReference type="SAM" id="MobiDB-lite"/>
    </source>
</evidence>
<proteinExistence type="inferred from homology"/>
<dbReference type="InterPro" id="IPR020456">
    <property type="entry name" value="Acylphosphatase"/>
</dbReference>
<comment type="caution">
    <text evidence="10">The sequence shown here is derived from an EMBL/GenBank/DDBJ whole genome shotgun (WGS) entry which is preliminary data.</text>
</comment>
<evidence type="ECO:0000259" key="9">
    <source>
        <dbReference type="PROSITE" id="PS51160"/>
    </source>
</evidence>
<dbReference type="Pfam" id="PF00708">
    <property type="entry name" value="Acylphosphatase"/>
    <property type="match status" value="1"/>
</dbReference>
<evidence type="ECO:0000256" key="3">
    <source>
        <dbReference type="ARBA" id="ARBA00015991"/>
    </source>
</evidence>
<comment type="similarity">
    <text evidence="1 7">Belongs to the acylphosphatase family.</text>
</comment>
<dbReference type="Proteomes" id="UP000604117">
    <property type="component" value="Unassembled WGS sequence"/>
</dbReference>
<dbReference type="RefSeq" id="WP_203713416.1">
    <property type="nucleotide sequence ID" value="NZ_BONE01000021.1"/>
</dbReference>
<dbReference type="SUPFAM" id="SSF54975">
    <property type="entry name" value="Acylphosphatase/BLUF domain-like"/>
    <property type="match status" value="1"/>
</dbReference>
<dbReference type="Gene3D" id="3.30.70.100">
    <property type="match status" value="1"/>
</dbReference>